<dbReference type="SUPFAM" id="SSF53448">
    <property type="entry name" value="Nucleotide-diphospho-sugar transferases"/>
    <property type="match status" value="1"/>
</dbReference>
<proteinExistence type="predicted"/>
<sequence length="382" mass="41546">MQAQQPLPFITVLVPCRNERAFIARCLDSIVHNGYPSDRLFVLVVDGMSGDGTRAVLEVYARDHESVRVIDNQGRTTPKALNLGLREARGPIVFRVDAHACLAPGYLRRCVDALQEYGADVVCGVMHTVPATEGPMGRAIAAALGHPFGVGNSYFRIHVSRPTWVDTVFCGCYRREAFDRVPASDEPAVHETAGGGDVPLDTRGPFNAALVRGQDMDFSVRLRKAGGRMLLLPDISTNYYARSTIRSFWSQNWSNGEWAILPFAYSSGTSISLRHLIPLGFVLSVVVTAAAGLVMPSFLWGSVGIAGLYGVVNLLASLHAAWRERSAAIGFLLPLVFVTLHVGYGLGSLWGLVRLVGLPQFWRRVGWTGSRRAAAVVSGERV</sequence>
<feature type="transmembrane region" description="Helical" evidence="1">
    <location>
        <begin position="329"/>
        <end position="353"/>
    </location>
</feature>
<dbReference type="InterPro" id="IPR029044">
    <property type="entry name" value="Nucleotide-diphossugar_trans"/>
</dbReference>
<feature type="transmembrane region" description="Helical" evidence="1">
    <location>
        <begin position="276"/>
        <end position="294"/>
    </location>
</feature>
<dbReference type="EMBL" id="CAJNBJ010000001">
    <property type="protein sequence ID" value="CAE6695141.1"/>
    <property type="molecule type" value="Genomic_DNA"/>
</dbReference>
<organism evidence="3 4">
    <name type="scientific">Nitrospira defluvii</name>
    <dbReference type="NCBI Taxonomy" id="330214"/>
    <lineage>
        <taxon>Bacteria</taxon>
        <taxon>Pseudomonadati</taxon>
        <taxon>Nitrospirota</taxon>
        <taxon>Nitrospiria</taxon>
        <taxon>Nitrospirales</taxon>
        <taxon>Nitrospiraceae</taxon>
        <taxon>Nitrospira</taxon>
    </lineage>
</organism>
<keyword evidence="1" id="KW-1133">Transmembrane helix</keyword>
<dbReference type="PANTHER" id="PTHR43685:SF2">
    <property type="entry name" value="GLYCOSYLTRANSFERASE 2-LIKE DOMAIN-CONTAINING PROTEIN"/>
    <property type="match status" value="1"/>
</dbReference>
<feature type="transmembrane region" description="Helical" evidence="1">
    <location>
        <begin position="300"/>
        <end position="322"/>
    </location>
</feature>
<reference evidence="3 4" key="1">
    <citation type="submission" date="2021-02" db="EMBL/GenBank/DDBJ databases">
        <authorList>
            <person name="Han P."/>
        </authorList>
    </citation>
    <scope>NUCLEOTIDE SEQUENCE [LARGE SCALE GENOMIC DNA]</scope>
    <source>
        <strain evidence="3">Candidatus Nitrospira sp. ZN2</strain>
    </source>
</reference>
<dbReference type="CDD" id="cd02525">
    <property type="entry name" value="Succinoglycan_BP_ExoA"/>
    <property type="match status" value="1"/>
</dbReference>
<name>A0ABM8QG99_9BACT</name>
<keyword evidence="1" id="KW-0472">Membrane</keyword>
<dbReference type="Proteomes" id="UP000675880">
    <property type="component" value="Unassembled WGS sequence"/>
</dbReference>
<comment type="caution">
    <text evidence="3">The sequence shown here is derived from an EMBL/GenBank/DDBJ whole genome shotgun (WGS) entry which is preliminary data.</text>
</comment>
<evidence type="ECO:0000313" key="4">
    <source>
        <dbReference type="Proteomes" id="UP000675880"/>
    </source>
</evidence>
<feature type="domain" description="Glycosyltransferase 2-like" evidence="2">
    <location>
        <begin position="11"/>
        <end position="180"/>
    </location>
</feature>
<evidence type="ECO:0000256" key="1">
    <source>
        <dbReference type="SAM" id="Phobius"/>
    </source>
</evidence>
<dbReference type="Gene3D" id="3.90.550.10">
    <property type="entry name" value="Spore Coat Polysaccharide Biosynthesis Protein SpsA, Chain A"/>
    <property type="match status" value="1"/>
</dbReference>
<dbReference type="InterPro" id="IPR001173">
    <property type="entry name" value="Glyco_trans_2-like"/>
</dbReference>
<dbReference type="RefSeq" id="WP_213040306.1">
    <property type="nucleotide sequence ID" value="NZ_CAJNBJ010000001.1"/>
</dbReference>
<dbReference type="Pfam" id="PF00535">
    <property type="entry name" value="Glycos_transf_2"/>
    <property type="match status" value="1"/>
</dbReference>
<keyword evidence="4" id="KW-1185">Reference proteome</keyword>
<protein>
    <submittedName>
        <fullName evidence="3">Glycosyltransferase family 2 protein</fullName>
    </submittedName>
</protein>
<dbReference type="PANTHER" id="PTHR43685">
    <property type="entry name" value="GLYCOSYLTRANSFERASE"/>
    <property type="match status" value="1"/>
</dbReference>
<accession>A0ABM8QG99</accession>
<dbReference type="InterPro" id="IPR050834">
    <property type="entry name" value="Glycosyltransf_2"/>
</dbReference>
<keyword evidence="1" id="KW-0812">Transmembrane</keyword>
<evidence type="ECO:0000259" key="2">
    <source>
        <dbReference type="Pfam" id="PF00535"/>
    </source>
</evidence>
<evidence type="ECO:0000313" key="3">
    <source>
        <dbReference type="EMBL" id="CAE6695141.1"/>
    </source>
</evidence>
<gene>
    <name evidence="3" type="ORF">NSPZN2_10419</name>
</gene>